<keyword evidence="3" id="KW-1185">Reference proteome</keyword>
<evidence type="ECO:0000313" key="2">
    <source>
        <dbReference type="EMBL" id="KAA1086807.1"/>
    </source>
</evidence>
<feature type="region of interest" description="Disordered" evidence="1">
    <location>
        <begin position="182"/>
        <end position="301"/>
    </location>
</feature>
<sequence>MLFLQSQMQPKEIWVVLLSSSMWNIIPGTFSMPPPGRRPYPEMSNFYPQDLSPQLSSGLKGSQPAGVVPTKNWNHWLSDEGLGFHDYHPETSHRDWNGIMNLISTTEQHSPEQHFNTMRLTQSEAMQESTSFSQPKQMELYDPQSDYLPGEGSHDCFQYSKLLLDGNEEEFVQNLILQKHSHQRYTDTPQPTETTSLVWPNQNHGPTHTNQFTYAPGSFPSLSSTSRTIPSMSLPRDPDITIIEPSIQTETQQPNSSEQLKNTSGASPTDSQAETTRQKVQKPKKRPHGQSMHTLPPRPDKRLKGRLEEILLLSNTLLYTNPTRVEHAFATRLATAFTTQQQAKKIFAEKYPTLPLVLIYSYSTKDRWLIGLNQVLNRAGVPQSEDTLKRCFSQLSSSSFLIFEFLANTYPMLVPSDPHELMTWIFERIFGTPTRRPIIGIFHNPENVDMKVPLTDETQRILLYFFSTVPSIGSAEVAIILIGKYLTEKRPEYWRIFFPDFRTYLRAMIHTQKTINPKVLVLLCKL</sequence>
<accession>A0A5B0NC31</accession>
<dbReference type="OrthoDB" id="10345333at2759"/>
<name>A0A5B0NC31_PUCGR</name>
<evidence type="ECO:0000313" key="3">
    <source>
        <dbReference type="Proteomes" id="UP000324748"/>
    </source>
</evidence>
<reference evidence="2 3" key="1">
    <citation type="submission" date="2019-05" db="EMBL/GenBank/DDBJ databases">
        <title>Emergence of the Ug99 lineage of the wheat stem rust pathogen through somatic hybridization.</title>
        <authorList>
            <person name="Li F."/>
            <person name="Upadhyaya N.M."/>
            <person name="Sperschneider J."/>
            <person name="Matny O."/>
            <person name="Nguyen-Phuc H."/>
            <person name="Mago R."/>
            <person name="Raley C."/>
            <person name="Miller M.E."/>
            <person name="Silverstein K.A.T."/>
            <person name="Henningsen E."/>
            <person name="Hirsch C.D."/>
            <person name="Visser B."/>
            <person name="Pretorius Z.A."/>
            <person name="Steffenson B.J."/>
            <person name="Schwessinger B."/>
            <person name="Dodds P.N."/>
            <person name="Figueroa M."/>
        </authorList>
    </citation>
    <scope>NUCLEOTIDE SEQUENCE [LARGE SCALE GENOMIC DNA]</scope>
    <source>
        <strain evidence="2">21-0</strain>
    </source>
</reference>
<dbReference type="Proteomes" id="UP000324748">
    <property type="component" value="Unassembled WGS sequence"/>
</dbReference>
<comment type="caution">
    <text evidence="2">The sequence shown here is derived from an EMBL/GenBank/DDBJ whole genome shotgun (WGS) entry which is preliminary data.</text>
</comment>
<dbReference type="EMBL" id="VSWC01000105">
    <property type="protein sequence ID" value="KAA1086807.1"/>
    <property type="molecule type" value="Genomic_DNA"/>
</dbReference>
<feature type="compositionally biased region" description="Polar residues" evidence="1">
    <location>
        <begin position="220"/>
        <end position="231"/>
    </location>
</feature>
<organism evidence="2 3">
    <name type="scientific">Puccinia graminis f. sp. tritici</name>
    <dbReference type="NCBI Taxonomy" id="56615"/>
    <lineage>
        <taxon>Eukaryota</taxon>
        <taxon>Fungi</taxon>
        <taxon>Dikarya</taxon>
        <taxon>Basidiomycota</taxon>
        <taxon>Pucciniomycotina</taxon>
        <taxon>Pucciniomycetes</taxon>
        <taxon>Pucciniales</taxon>
        <taxon>Pucciniaceae</taxon>
        <taxon>Puccinia</taxon>
    </lineage>
</organism>
<dbReference type="AlphaFoldDB" id="A0A5B0NC31"/>
<proteinExistence type="predicted"/>
<protein>
    <submittedName>
        <fullName evidence="2">Uncharacterized protein</fullName>
    </submittedName>
</protein>
<feature type="compositionally biased region" description="Polar residues" evidence="1">
    <location>
        <begin position="186"/>
        <end position="213"/>
    </location>
</feature>
<evidence type="ECO:0000256" key="1">
    <source>
        <dbReference type="SAM" id="MobiDB-lite"/>
    </source>
</evidence>
<feature type="compositionally biased region" description="Basic residues" evidence="1">
    <location>
        <begin position="279"/>
        <end position="288"/>
    </location>
</feature>
<gene>
    <name evidence="2" type="ORF">PGT21_012342</name>
</gene>
<feature type="compositionally biased region" description="Polar residues" evidence="1">
    <location>
        <begin position="246"/>
        <end position="275"/>
    </location>
</feature>